<keyword evidence="1" id="KW-1133">Transmembrane helix</keyword>
<feature type="transmembrane region" description="Helical" evidence="1">
    <location>
        <begin position="7"/>
        <end position="28"/>
    </location>
</feature>
<feature type="transmembrane region" description="Helical" evidence="1">
    <location>
        <begin position="76"/>
        <end position="93"/>
    </location>
</feature>
<name>A0A1Y6G5I9_9HYPH</name>
<dbReference type="InterPro" id="IPR009936">
    <property type="entry name" value="DUF1468"/>
</dbReference>
<evidence type="ECO:0000256" key="1">
    <source>
        <dbReference type="SAM" id="Phobius"/>
    </source>
</evidence>
<accession>A0A1Y6G5I9</accession>
<keyword evidence="1" id="KW-0472">Membrane</keyword>
<feature type="transmembrane region" description="Helical" evidence="1">
    <location>
        <begin position="99"/>
        <end position="116"/>
    </location>
</feature>
<evidence type="ECO:0000259" key="2">
    <source>
        <dbReference type="Pfam" id="PF07331"/>
    </source>
</evidence>
<dbReference type="OrthoDB" id="6174504at2"/>
<evidence type="ECO:0000313" key="3">
    <source>
        <dbReference type="EMBL" id="SMQ85442.1"/>
    </source>
</evidence>
<dbReference type="AlphaFoldDB" id="A0A1Y6G5I9"/>
<protein>
    <submittedName>
        <fullName evidence="3">Putative tricarboxylic transport membrane protein</fullName>
    </submittedName>
</protein>
<keyword evidence="1" id="KW-0812">Transmembrane</keyword>
<feature type="transmembrane region" description="Helical" evidence="1">
    <location>
        <begin position="121"/>
        <end position="143"/>
    </location>
</feature>
<evidence type="ECO:0000313" key="4">
    <source>
        <dbReference type="Proteomes" id="UP000194474"/>
    </source>
</evidence>
<dbReference type="RefSeq" id="WP_086471110.1">
    <property type="nucleotide sequence ID" value="NZ_FXWK01000002.1"/>
</dbReference>
<organism evidence="3 4">
    <name type="scientific">Devosia lucknowensis</name>
    <dbReference type="NCBI Taxonomy" id="1096929"/>
    <lineage>
        <taxon>Bacteria</taxon>
        <taxon>Pseudomonadati</taxon>
        <taxon>Pseudomonadota</taxon>
        <taxon>Alphaproteobacteria</taxon>
        <taxon>Hyphomicrobiales</taxon>
        <taxon>Devosiaceae</taxon>
        <taxon>Devosia</taxon>
    </lineage>
</organism>
<sequence length="152" mass="16528">MRIHDTLIGAFFLLLGSYIIFEAVRFPAMPGQAIGPGTFPMVFGAVFLVGGLIVGRSGLAQGFSRLVEINDGWRHADRAIAAAVAVLGTLLFAVFFEQIGFIFGAIALMLVLYVLLGHRNWLWLAVPFVFVGVVYYAMARLLLVPLPTGPLF</sequence>
<gene>
    <name evidence="3" type="ORF">SAMN06295905_2719</name>
</gene>
<keyword evidence="4" id="KW-1185">Reference proteome</keyword>
<dbReference type="Pfam" id="PF07331">
    <property type="entry name" value="TctB"/>
    <property type="match status" value="1"/>
</dbReference>
<feature type="transmembrane region" description="Helical" evidence="1">
    <location>
        <begin position="34"/>
        <end position="55"/>
    </location>
</feature>
<dbReference type="Proteomes" id="UP000194474">
    <property type="component" value="Unassembled WGS sequence"/>
</dbReference>
<feature type="domain" description="DUF1468" evidence="2">
    <location>
        <begin position="7"/>
        <end position="147"/>
    </location>
</feature>
<reference evidence="4" key="1">
    <citation type="submission" date="2017-04" db="EMBL/GenBank/DDBJ databases">
        <authorList>
            <person name="Varghese N."/>
            <person name="Submissions S."/>
        </authorList>
    </citation>
    <scope>NUCLEOTIDE SEQUENCE [LARGE SCALE GENOMIC DNA]</scope>
</reference>
<dbReference type="EMBL" id="FXWK01000002">
    <property type="protein sequence ID" value="SMQ85442.1"/>
    <property type="molecule type" value="Genomic_DNA"/>
</dbReference>
<proteinExistence type="predicted"/>